<dbReference type="GO" id="GO:0015074">
    <property type="term" value="P:DNA integration"/>
    <property type="evidence" value="ECO:0007669"/>
    <property type="project" value="InterPro"/>
</dbReference>
<feature type="non-terminal residue" evidence="3">
    <location>
        <position position="372"/>
    </location>
</feature>
<reference evidence="3 4" key="1">
    <citation type="submission" date="2020-04" db="EMBL/GenBank/DDBJ databases">
        <title>Perkinsus olseni comparative genomics.</title>
        <authorList>
            <person name="Bogema D.R."/>
        </authorList>
    </citation>
    <scope>NUCLEOTIDE SEQUENCE [LARGE SCALE GENOMIC DNA]</scope>
    <source>
        <strain evidence="3">ATCC PRA-179</strain>
    </source>
</reference>
<protein>
    <recommendedName>
        <fullName evidence="2">Integrase catalytic domain-containing protein</fullName>
    </recommendedName>
</protein>
<evidence type="ECO:0000259" key="2">
    <source>
        <dbReference type="PROSITE" id="PS50994"/>
    </source>
</evidence>
<dbReference type="PROSITE" id="PS50994">
    <property type="entry name" value="INTEGRASE"/>
    <property type="match status" value="1"/>
</dbReference>
<evidence type="ECO:0000313" key="3">
    <source>
        <dbReference type="EMBL" id="KAF4648094.1"/>
    </source>
</evidence>
<dbReference type="EMBL" id="JABAHT010001965">
    <property type="protein sequence ID" value="KAF4648094.1"/>
    <property type="molecule type" value="Genomic_DNA"/>
</dbReference>
<name>A0A7J6KMD3_PEROL</name>
<dbReference type="SUPFAM" id="SSF53098">
    <property type="entry name" value="Ribonuclease H-like"/>
    <property type="match status" value="1"/>
</dbReference>
<feature type="compositionally biased region" description="Polar residues" evidence="1">
    <location>
        <begin position="343"/>
        <end position="354"/>
    </location>
</feature>
<dbReference type="PANTHER" id="PTHR37984:SF5">
    <property type="entry name" value="PROTEIN NYNRIN-LIKE"/>
    <property type="match status" value="1"/>
</dbReference>
<dbReference type="InterPro" id="IPR050951">
    <property type="entry name" value="Retrovirus_Pol_polyprotein"/>
</dbReference>
<gene>
    <name evidence="3" type="ORF">FOZ61_003159</name>
</gene>
<feature type="domain" description="Integrase catalytic" evidence="2">
    <location>
        <begin position="43"/>
        <end position="208"/>
    </location>
</feature>
<dbReference type="Proteomes" id="UP000570595">
    <property type="component" value="Unassembled WGS sequence"/>
</dbReference>
<dbReference type="InterPro" id="IPR041588">
    <property type="entry name" value="Integrase_H2C2"/>
</dbReference>
<dbReference type="Gene3D" id="1.10.340.70">
    <property type="match status" value="1"/>
</dbReference>
<proteinExistence type="predicted"/>
<evidence type="ECO:0000313" key="4">
    <source>
        <dbReference type="Proteomes" id="UP000570595"/>
    </source>
</evidence>
<dbReference type="InterPro" id="IPR036397">
    <property type="entry name" value="RNaseH_sf"/>
</dbReference>
<dbReference type="Gene3D" id="3.30.420.10">
    <property type="entry name" value="Ribonuclease H-like superfamily/Ribonuclease H"/>
    <property type="match status" value="1"/>
</dbReference>
<dbReference type="OrthoDB" id="2202254at2759"/>
<feature type="region of interest" description="Disordered" evidence="1">
    <location>
        <begin position="342"/>
        <end position="372"/>
    </location>
</feature>
<dbReference type="GO" id="GO:0003676">
    <property type="term" value="F:nucleic acid binding"/>
    <property type="evidence" value="ECO:0007669"/>
    <property type="project" value="InterPro"/>
</dbReference>
<organism evidence="3 4">
    <name type="scientific">Perkinsus olseni</name>
    <name type="common">Perkinsus atlanticus</name>
    <dbReference type="NCBI Taxonomy" id="32597"/>
    <lineage>
        <taxon>Eukaryota</taxon>
        <taxon>Sar</taxon>
        <taxon>Alveolata</taxon>
        <taxon>Perkinsozoa</taxon>
        <taxon>Perkinsea</taxon>
        <taxon>Perkinsida</taxon>
        <taxon>Perkinsidae</taxon>
        <taxon>Perkinsus</taxon>
    </lineage>
</organism>
<sequence>MGFNKTCNQLFRRYYWPNAKQQIKDFIKSCPKCQLLKGRTLRVKQQGFRVTDLWDTLQIDFTGPVRASKRGNRYILFCLDLSSRYPFAFPLRSPTAESTARCLIGGVFSYIGLPRQLSSDNDRVFTGKFLSTLWSIIGLKSRTGVIYHPQSQGATERGIGTLKSALISLVDLESSDWDDQLPLALWAMRATANGSTATSPFNYVCGQEMRMPADASIIEAQPLMATDPKLRKSAAQIEQWRSHLLDVRRRANAFSHAASDSRALRDNPSESEELQVGDKVLFKPHYGATGFKQRMTHKYEGVYEVVERVNPVVYRIRGGRNSDFYAHAQNLKKVEGDQLRGTVETSQVRRTPQSLVKRKASETRPKGAGSMA</sequence>
<dbReference type="AlphaFoldDB" id="A0A7J6KMD3"/>
<dbReference type="PANTHER" id="PTHR37984">
    <property type="entry name" value="PROTEIN CBG26694"/>
    <property type="match status" value="1"/>
</dbReference>
<dbReference type="InterPro" id="IPR012337">
    <property type="entry name" value="RNaseH-like_sf"/>
</dbReference>
<evidence type="ECO:0000256" key="1">
    <source>
        <dbReference type="SAM" id="MobiDB-lite"/>
    </source>
</evidence>
<dbReference type="InterPro" id="IPR001584">
    <property type="entry name" value="Integrase_cat-core"/>
</dbReference>
<accession>A0A7J6KMD3</accession>
<dbReference type="Pfam" id="PF17921">
    <property type="entry name" value="Integrase_H2C2"/>
    <property type="match status" value="1"/>
</dbReference>
<comment type="caution">
    <text evidence="3">The sequence shown here is derived from an EMBL/GenBank/DDBJ whole genome shotgun (WGS) entry which is preliminary data.</text>
</comment>